<dbReference type="Gene3D" id="3.90.1510.10">
    <property type="entry name" value="Glycerate kinase, domain 2"/>
    <property type="match status" value="1"/>
</dbReference>
<comment type="similarity">
    <text evidence="1">Belongs to the glycerate kinase type-1 family.</text>
</comment>
<dbReference type="InterPro" id="IPR018197">
    <property type="entry name" value="Glycerate_kinase_RE-like"/>
</dbReference>
<protein>
    <submittedName>
        <fullName evidence="4">Glycerate kinase</fullName>
    </submittedName>
</protein>
<evidence type="ECO:0000313" key="5">
    <source>
        <dbReference type="Proteomes" id="UP000663981"/>
    </source>
</evidence>
<accession>A0ABS3NAC5</accession>
<keyword evidence="2" id="KW-0808">Transferase</keyword>
<dbReference type="PANTHER" id="PTHR21599:SF0">
    <property type="entry name" value="GLYCERATE KINASE"/>
    <property type="match status" value="1"/>
</dbReference>
<keyword evidence="5" id="KW-1185">Reference proteome</keyword>
<evidence type="ECO:0000256" key="3">
    <source>
        <dbReference type="ARBA" id="ARBA00022777"/>
    </source>
</evidence>
<dbReference type="InterPro" id="IPR018193">
    <property type="entry name" value="Glyc_kinase_flavodox-like_fold"/>
</dbReference>
<dbReference type="SUPFAM" id="SSF110738">
    <property type="entry name" value="Glycerate kinase I"/>
    <property type="match status" value="1"/>
</dbReference>
<reference evidence="4 5" key="1">
    <citation type="submission" date="2021-03" db="EMBL/GenBank/DDBJ databases">
        <title>Whole genome sequence of Metabacillus bambusae BG109.</title>
        <authorList>
            <person name="Jeong J.W."/>
        </authorList>
    </citation>
    <scope>NUCLEOTIDE SEQUENCE [LARGE SCALE GENOMIC DNA]</scope>
    <source>
        <strain evidence="4 5">BG109</strain>
    </source>
</reference>
<dbReference type="Proteomes" id="UP000663981">
    <property type="component" value="Unassembled WGS sequence"/>
</dbReference>
<keyword evidence="3 4" id="KW-0418">Kinase</keyword>
<evidence type="ECO:0000256" key="1">
    <source>
        <dbReference type="ARBA" id="ARBA00006284"/>
    </source>
</evidence>
<dbReference type="Gene3D" id="3.40.50.10350">
    <property type="entry name" value="Glycerate kinase, domain 1"/>
    <property type="match status" value="1"/>
</dbReference>
<dbReference type="InterPro" id="IPR004381">
    <property type="entry name" value="Glycerate_kinase"/>
</dbReference>
<dbReference type="PANTHER" id="PTHR21599">
    <property type="entry name" value="GLYCERATE KINASE"/>
    <property type="match status" value="1"/>
</dbReference>
<dbReference type="GO" id="GO:0016301">
    <property type="term" value="F:kinase activity"/>
    <property type="evidence" value="ECO:0007669"/>
    <property type="project" value="UniProtKB-KW"/>
</dbReference>
<dbReference type="InterPro" id="IPR036129">
    <property type="entry name" value="Glycerate_kinase_sf"/>
</dbReference>
<name>A0ABS3NAC5_9BACI</name>
<evidence type="ECO:0000256" key="2">
    <source>
        <dbReference type="ARBA" id="ARBA00022679"/>
    </source>
</evidence>
<organism evidence="4 5">
    <name type="scientific">Metabacillus bambusae</name>
    <dbReference type="NCBI Taxonomy" id="2795218"/>
    <lineage>
        <taxon>Bacteria</taxon>
        <taxon>Bacillati</taxon>
        <taxon>Bacillota</taxon>
        <taxon>Bacilli</taxon>
        <taxon>Bacillales</taxon>
        <taxon>Bacillaceae</taxon>
        <taxon>Metabacillus</taxon>
    </lineage>
</organism>
<evidence type="ECO:0000313" key="4">
    <source>
        <dbReference type="EMBL" id="MBO1515006.1"/>
    </source>
</evidence>
<gene>
    <name evidence="4" type="ORF">I7822_25615</name>
</gene>
<dbReference type="Pfam" id="PF02595">
    <property type="entry name" value="Gly_kinase"/>
    <property type="match status" value="1"/>
</dbReference>
<comment type="caution">
    <text evidence="4">The sequence shown here is derived from an EMBL/GenBank/DDBJ whole genome shotgun (WGS) entry which is preliminary data.</text>
</comment>
<dbReference type="EMBL" id="JAGDEL010000029">
    <property type="protein sequence ID" value="MBO1515006.1"/>
    <property type="molecule type" value="Genomic_DNA"/>
</dbReference>
<sequence length="160" mass="17164">MDLEPLDKGLGHYASLIETVMGKSIKKTPGAGAAGGLGFGLLVLGGQIQSGAKIVSEAINLEKYIQVSDWVITGEGKSDFQSAFGKVPVHVAKIARKNNIHTILLSGSLGKGYQELYEYFISCHSISSGPMSLEQSMQNAAQLLNDSSRNIARLIRMINR</sequence>
<proteinExistence type="inferred from homology"/>